<name>A0A835NEM9_9PASS</name>
<organism evidence="2">
    <name type="scientific">Lamprotornis superbus</name>
    <dbReference type="NCBI Taxonomy" id="245042"/>
    <lineage>
        <taxon>Eukaryota</taxon>
        <taxon>Metazoa</taxon>
        <taxon>Chordata</taxon>
        <taxon>Craniata</taxon>
        <taxon>Vertebrata</taxon>
        <taxon>Euteleostomi</taxon>
        <taxon>Archelosauria</taxon>
        <taxon>Archosauria</taxon>
        <taxon>Dinosauria</taxon>
        <taxon>Saurischia</taxon>
        <taxon>Theropoda</taxon>
        <taxon>Coelurosauria</taxon>
        <taxon>Aves</taxon>
        <taxon>Neognathae</taxon>
        <taxon>Neoaves</taxon>
        <taxon>Telluraves</taxon>
        <taxon>Australaves</taxon>
        <taxon>Passeriformes</taxon>
        <taxon>Sturnidae</taxon>
        <taxon>Lamprotornis</taxon>
    </lineage>
</organism>
<evidence type="ECO:0000313" key="2">
    <source>
        <dbReference type="EMBL" id="KAG0114148.1"/>
    </source>
</evidence>
<comment type="caution">
    <text evidence="2">The sequence shown here is derived from an EMBL/GenBank/DDBJ whole genome shotgun (WGS) entry which is preliminary data.</text>
</comment>
<dbReference type="EMBL" id="JADDUC020000008">
    <property type="protein sequence ID" value="KAI1237398.1"/>
    <property type="molecule type" value="Genomic_DNA"/>
</dbReference>
<gene>
    <name evidence="3" type="ORF">IHE44_0014663</name>
    <name evidence="2" type="ORF">IHE44_008771</name>
</gene>
<keyword evidence="4" id="KW-1185">Reference proteome</keyword>
<evidence type="ECO:0000313" key="4">
    <source>
        <dbReference type="Proteomes" id="UP000618051"/>
    </source>
</evidence>
<evidence type="ECO:0000313" key="3">
    <source>
        <dbReference type="EMBL" id="KAI1237398.1"/>
    </source>
</evidence>
<reference evidence="3" key="3">
    <citation type="submission" date="2022-01" db="EMBL/GenBank/DDBJ databases">
        <authorList>
            <person name="Rubenstein D.R."/>
        </authorList>
    </citation>
    <scope>NUCLEOTIDE SEQUENCE</scope>
    <source>
        <strain evidence="3">SS15</strain>
        <tissue evidence="3">Liver</tissue>
    </source>
</reference>
<dbReference type="EMBL" id="JADDUC010000338">
    <property type="protein sequence ID" value="KAG0114148.1"/>
    <property type="molecule type" value="Genomic_DNA"/>
</dbReference>
<protein>
    <submittedName>
        <fullName evidence="2">Uncharacterized protein</fullName>
    </submittedName>
</protein>
<sequence>MVSGALSEPPRVLTVPAVPSPVQAQRRSREHSRSASALSISGAADEKSEPSDGTEQRLSYYSNGGFFTATATGTAPRDTRGLLLTGVLPEPGKTQPEVLC</sequence>
<feature type="region of interest" description="Disordered" evidence="1">
    <location>
        <begin position="1"/>
        <end position="59"/>
    </location>
</feature>
<dbReference type="Proteomes" id="UP000618051">
    <property type="component" value="Unassembled WGS sequence"/>
</dbReference>
<reference evidence="2" key="1">
    <citation type="submission" date="2020-10" db="EMBL/GenBank/DDBJ databases">
        <title>Feather gene expression reveals the developmental basis of iridescence in African starlings.</title>
        <authorList>
            <person name="Rubenstein D.R."/>
        </authorList>
    </citation>
    <scope>NUCLEOTIDE SEQUENCE</scope>
    <source>
        <strain evidence="2">SS15</strain>
        <tissue evidence="2">Liver</tissue>
    </source>
</reference>
<accession>A0A835NEM9</accession>
<proteinExistence type="predicted"/>
<reference evidence="3 4" key="2">
    <citation type="journal article" date="2021" name="J. Hered.">
        <title>Feather Gene Expression Elucidates the Developmental Basis of Plumage Iridescence in African Starlings.</title>
        <authorList>
            <person name="Rubenstein D.R."/>
            <person name="Corvelo A."/>
            <person name="MacManes M.D."/>
            <person name="Maia R."/>
            <person name="Narzisi G."/>
            <person name="Rousaki A."/>
            <person name="Vandenabeele P."/>
            <person name="Shawkey M.D."/>
            <person name="Solomon J."/>
        </authorList>
    </citation>
    <scope>NUCLEOTIDE SEQUENCE [LARGE SCALE GENOMIC DNA]</scope>
    <source>
        <strain evidence="3">SS15</strain>
    </source>
</reference>
<dbReference type="AlphaFoldDB" id="A0A835NEM9"/>
<evidence type="ECO:0000256" key="1">
    <source>
        <dbReference type="SAM" id="MobiDB-lite"/>
    </source>
</evidence>